<dbReference type="AlphaFoldDB" id="A0A504TMW1"/>
<accession>A0A504TMW1</accession>
<evidence type="ECO:0000313" key="2">
    <source>
        <dbReference type="Proteomes" id="UP000316429"/>
    </source>
</evidence>
<comment type="caution">
    <text evidence="1">The sequence shown here is derived from an EMBL/GenBank/DDBJ whole genome shotgun (WGS) entry which is preliminary data.</text>
</comment>
<protein>
    <submittedName>
        <fullName evidence="1">Uncharacterized protein</fullName>
    </submittedName>
</protein>
<dbReference type="Proteomes" id="UP000316429">
    <property type="component" value="Unassembled WGS sequence"/>
</dbReference>
<organism evidence="1 2">
    <name type="scientific">Rhizobium glycinendophyticum</name>
    <dbReference type="NCBI Taxonomy" id="2589807"/>
    <lineage>
        <taxon>Bacteria</taxon>
        <taxon>Pseudomonadati</taxon>
        <taxon>Pseudomonadota</taxon>
        <taxon>Alphaproteobacteria</taxon>
        <taxon>Hyphomicrobiales</taxon>
        <taxon>Rhizobiaceae</taxon>
        <taxon>Rhizobium/Agrobacterium group</taxon>
        <taxon>Rhizobium</taxon>
    </lineage>
</organism>
<evidence type="ECO:0000313" key="1">
    <source>
        <dbReference type="EMBL" id="TPP03978.1"/>
    </source>
</evidence>
<name>A0A504TMW1_9HYPH</name>
<sequence>MALAICVMSMDQPVHATECQTAFPAVGALQPPTGTDPAPCADALLAILFNRSAPPADAEIHVLDTSHARNANGDDNAFVAFQIASPGRRRLCTDSPVAADMQVRFVRDPVDGWIDLDSRGSFDPKECDQWSYWSDQDLADMLKPSSFKALSTAERAGVHDVGRNDPERKVLLDAVRNANADLNDRVPIVFVVDLLRSDGKTAYFRGAVRRKADGRPVDAANWGPCEQDSDTAVLEAVLEKRAGKWQAVKANRCADDVLLTEKERSRYRLFLLDP</sequence>
<gene>
    <name evidence="1" type="ORF">FJQ55_23105</name>
</gene>
<reference evidence="1 2" key="1">
    <citation type="submission" date="2019-06" db="EMBL/GenBank/DDBJ databases">
        <title>Rhizobium sp. CL12 isolated from roots of soybean.</title>
        <authorList>
            <person name="Wang C."/>
        </authorList>
    </citation>
    <scope>NUCLEOTIDE SEQUENCE [LARGE SCALE GENOMIC DNA]</scope>
    <source>
        <strain evidence="1 2">CL12</strain>
    </source>
</reference>
<dbReference type="OrthoDB" id="5540942at2"/>
<proteinExistence type="predicted"/>
<dbReference type="RefSeq" id="WP_140832549.1">
    <property type="nucleotide sequence ID" value="NZ_VFYP01000009.1"/>
</dbReference>
<dbReference type="EMBL" id="VFYP01000009">
    <property type="protein sequence ID" value="TPP03978.1"/>
    <property type="molecule type" value="Genomic_DNA"/>
</dbReference>
<keyword evidence="2" id="KW-1185">Reference proteome</keyword>